<dbReference type="AlphaFoldDB" id="A0AAV7WZS3"/>
<sequence length="57" mass="6571">GHLVWSLVGHLVWYPFGITLIWNLQVPKPKDSCIHETIVNDNPLKFEARLVSEDAWS</sequence>
<dbReference type="EMBL" id="JANPWB010000001">
    <property type="protein sequence ID" value="KAJ1218222.1"/>
    <property type="molecule type" value="Genomic_DNA"/>
</dbReference>
<comment type="caution">
    <text evidence="1">The sequence shown here is derived from an EMBL/GenBank/DDBJ whole genome shotgun (WGS) entry which is preliminary data.</text>
</comment>
<dbReference type="Proteomes" id="UP001066276">
    <property type="component" value="Chromosome 1_1"/>
</dbReference>
<protein>
    <submittedName>
        <fullName evidence="1">Uncharacterized protein</fullName>
    </submittedName>
</protein>
<reference evidence="1" key="1">
    <citation type="journal article" date="2022" name="bioRxiv">
        <title>Sequencing and chromosome-scale assembly of the giantPleurodeles waltlgenome.</title>
        <authorList>
            <person name="Brown T."/>
            <person name="Elewa A."/>
            <person name="Iarovenko S."/>
            <person name="Subramanian E."/>
            <person name="Araus A.J."/>
            <person name="Petzold A."/>
            <person name="Susuki M."/>
            <person name="Suzuki K.-i.T."/>
            <person name="Hayashi T."/>
            <person name="Toyoda A."/>
            <person name="Oliveira C."/>
            <person name="Osipova E."/>
            <person name="Leigh N.D."/>
            <person name="Simon A."/>
            <person name="Yun M.H."/>
        </authorList>
    </citation>
    <scope>NUCLEOTIDE SEQUENCE</scope>
    <source>
        <strain evidence="1">20211129_DDA</strain>
        <tissue evidence="1">Liver</tissue>
    </source>
</reference>
<keyword evidence="2" id="KW-1185">Reference proteome</keyword>
<gene>
    <name evidence="1" type="ORF">NDU88_005805</name>
</gene>
<accession>A0AAV7WZS3</accession>
<evidence type="ECO:0000313" key="1">
    <source>
        <dbReference type="EMBL" id="KAJ1218222.1"/>
    </source>
</evidence>
<feature type="non-terminal residue" evidence="1">
    <location>
        <position position="57"/>
    </location>
</feature>
<name>A0AAV7WZS3_PLEWA</name>
<proteinExistence type="predicted"/>
<organism evidence="1 2">
    <name type="scientific">Pleurodeles waltl</name>
    <name type="common">Iberian ribbed newt</name>
    <dbReference type="NCBI Taxonomy" id="8319"/>
    <lineage>
        <taxon>Eukaryota</taxon>
        <taxon>Metazoa</taxon>
        <taxon>Chordata</taxon>
        <taxon>Craniata</taxon>
        <taxon>Vertebrata</taxon>
        <taxon>Euteleostomi</taxon>
        <taxon>Amphibia</taxon>
        <taxon>Batrachia</taxon>
        <taxon>Caudata</taxon>
        <taxon>Salamandroidea</taxon>
        <taxon>Salamandridae</taxon>
        <taxon>Pleurodelinae</taxon>
        <taxon>Pleurodeles</taxon>
    </lineage>
</organism>
<evidence type="ECO:0000313" key="2">
    <source>
        <dbReference type="Proteomes" id="UP001066276"/>
    </source>
</evidence>
<feature type="non-terminal residue" evidence="1">
    <location>
        <position position="1"/>
    </location>
</feature>